<evidence type="ECO:0000313" key="2">
    <source>
        <dbReference type="Proteomes" id="UP001549036"/>
    </source>
</evidence>
<dbReference type="Proteomes" id="UP001549036">
    <property type="component" value="Unassembled WGS sequence"/>
</dbReference>
<evidence type="ECO:0000313" key="1">
    <source>
        <dbReference type="EMBL" id="MET3595180.1"/>
    </source>
</evidence>
<keyword evidence="2" id="KW-1185">Reference proteome</keyword>
<organism evidence="1 2">
    <name type="scientific">Mesorhizobium shonense</name>
    <dbReference type="NCBI Taxonomy" id="1209948"/>
    <lineage>
        <taxon>Bacteria</taxon>
        <taxon>Pseudomonadati</taxon>
        <taxon>Pseudomonadota</taxon>
        <taxon>Alphaproteobacteria</taxon>
        <taxon>Hyphomicrobiales</taxon>
        <taxon>Phyllobacteriaceae</taxon>
        <taxon>Mesorhizobium</taxon>
    </lineage>
</organism>
<protein>
    <submittedName>
        <fullName evidence="1">Uncharacterized protein</fullName>
    </submittedName>
</protein>
<accession>A0ABV2HX22</accession>
<comment type="caution">
    <text evidence="1">The sequence shown here is derived from an EMBL/GenBank/DDBJ whole genome shotgun (WGS) entry which is preliminary data.</text>
</comment>
<dbReference type="EMBL" id="JBEPLM010000009">
    <property type="protein sequence ID" value="MET3595180.1"/>
    <property type="molecule type" value="Genomic_DNA"/>
</dbReference>
<reference evidence="1 2" key="1">
    <citation type="submission" date="2024-06" db="EMBL/GenBank/DDBJ databases">
        <title>Genomic Encyclopedia of Type Strains, Phase IV (KMG-IV): sequencing the most valuable type-strain genomes for metagenomic binning, comparative biology and taxonomic classification.</title>
        <authorList>
            <person name="Goeker M."/>
        </authorList>
    </citation>
    <scope>NUCLEOTIDE SEQUENCE [LARGE SCALE GENOMIC DNA]</scope>
    <source>
        <strain evidence="1 2">DSM 29846</strain>
    </source>
</reference>
<sequence>MLAGGARIIDCLAADLRRDFPETTGLSSRKLKSLRALVEDFPRPYFRAEECRRVKR</sequence>
<gene>
    <name evidence="1" type="ORF">ABID26_004592</name>
</gene>
<proteinExistence type="predicted"/>
<name>A0ABV2HX22_9HYPH</name>